<dbReference type="SMART" id="SM00421">
    <property type="entry name" value="HTH_LUXR"/>
    <property type="match status" value="1"/>
</dbReference>
<dbReference type="Proteomes" id="UP001226389">
    <property type="component" value="Unassembled WGS sequence"/>
</dbReference>
<dbReference type="Pfam" id="PF00196">
    <property type="entry name" value="GerE"/>
    <property type="match status" value="1"/>
</dbReference>
<dbReference type="PROSITE" id="PS50110">
    <property type="entry name" value="RESPONSE_REGULATORY"/>
    <property type="match status" value="1"/>
</dbReference>
<dbReference type="RefSeq" id="WP_159632635.1">
    <property type="nucleotide sequence ID" value="NZ_JAUSSY010000003.1"/>
</dbReference>
<dbReference type="InterPro" id="IPR058245">
    <property type="entry name" value="NreC/VraR/RcsB-like_REC"/>
</dbReference>
<dbReference type="Pfam" id="PF00072">
    <property type="entry name" value="Response_reg"/>
    <property type="match status" value="1"/>
</dbReference>
<feature type="modified residue" description="4-aspartylphosphate" evidence="5">
    <location>
        <position position="69"/>
    </location>
</feature>
<dbReference type="CDD" id="cd17535">
    <property type="entry name" value="REC_NarL-like"/>
    <property type="match status" value="1"/>
</dbReference>
<dbReference type="Gene3D" id="3.40.50.2300">
    <property type="match status" value="1"/>
</dbReference>
<keyword evidence="2" id="KW-0805">Transcription regulation</keyword>
<comment type="caution">
    <text evidence="7">The sequence shown here is derived from an EMBL/GenBank/DDBJ whole genome shotgun (WGS) entry which is preliminary data.</text>
</comment>
<organism evidence="7 8">
    <name type="scientific">Pseudarthrobacter defluvii</name>
    <dbReference type="NCBI Taxonomy" id="410837"/>
    <lineage>
        <taxon>Bacteria</taxon>
        <taxon>Bacillati</taxon>
        <taxon>Actinomycetota</taxon>
        <taxon>Actinomycetes</taxon>
        <taxon>Micrococcales</taxon>
        <taxon>Micrococcaceae</taxon>
        <taxon>Pseudarthrobacter</taxon>
    </lineage>
</organism>
<dbReference type="InterPro" id="IPR039420">
    <property type="entry name" value="WalR-like"/>
</dbReference>
<dbReference type="InterPro" id="IPR000792">
    <property type="entry name" value="Tscrpt_reg_LuxR_C"/>
</dbReference>
<name>A0ABT9UE03_9MICC</name>
<accession>A0ABT9UE03</accession>
<keyword evidence="3 7" id="KW-0238">DNA-binding</keyword>
<evidence type="ECO:0000256" key="1">
    <source>
        <dbReference type="ARBA" id="ARBA00022553"/>
    </source>
</evidence>
<evidence type="ECO:0000256" key="4">
    <source>
        <dbReference type="ARBA" id="ARBA00023163"/>
    </source>
</evidence>
<dbReference type="PRINTS" id="PR00038">
    <property type="entry name" value="HTHLUXR"/>
</dbReference>
<sequence>MNTPAAPPDESWSAILPLRVFILTDHEMVRKGLGDLLEHFGFDVVGESGSAAEARRLIHVLQPDIVVLDDRLPDGTGIEVCRDLRSTAPEVRCLILTGWDEQHAVRAAVLAGASGYVLKRIGDSDALINCIRSTAAGISPIGPGVRERVAESLYATASAPWLKAMTRTERNVLALMARGLTNPQIGQEMVLPDAAVATHVSSVLHKLGFRRRGHLIPAPIPRAWELLH</sequence>
<dbReference type="InterPro" id="IPR016032">
    <property type="entry name" value="Sig_transdc_resp-reg_C-effctor"/>
</dbReference>
<dbReference type="SMART" id="SM00448">
    <property type="entry name" value="REC"/>
    <property type="match status" value="1"/>
</dbReference>
<evidence type="ECO:0000256" key="5">
    <source>
        <dbReference type="PROSITE-ProRule" id="PRU00169"/>
    </source>
</evidence>
<dbReference type="InterPro" id="IPR011006">
    <property type="entry name" value="CheY-like_superfamily"/>
</dbReference>
<evidence type="ECO:0000259" key="6">
    <source>
        <dbReference type="PROSITE" id="PS50110"/>
    </source>
</evidence>
<evidence type="ECO:0000313" key="8">
    <source>
        <dbReference type="Proteomes" id="UP001226389"/>
    </source>
</evidence>
<proteinExistence type="predicted"/>
<dbReference type="PANTHER" id="PTHR43214:SF24">
    <property type="entry name" value="TRANSCRIPTIONAL REGULATORY PROTEIN NARL-RELATED"/>
    <property type="match status" value="1"/>
</dbReference>
<evidence type="ECO:0000256" key="3">
    <source>
        <dbReference type="ARBA" id="ARBA00023125"/>
    </source>
</evidence>
<keyword evidence="8" id="KW-1185">Reference proteome</keyword>
<feature type="domain" description="Response regulatory" evidence="6">
    <location>
        <begin position="19"/>
        <end position="134"/>
    </location>
</feature>
<protein>
    <submittedName>
        <fullName evidence="7">DNA-binding NarL/FixJ family response regulator</fullName>
    </submittedName>
</protein>
<evidence type="ECO:0000313" key="7">
    <source>
        <dbReference type="EMBL" id="MDQ0117870.1"/>
    </source>
</evidence>
<keyword evidence="4" id="KW-0804">Transcription</keyword>
<dbReference type="InterPro" id="IPR001789">
    <property type="entry name" value="Sig_transdc_resp-reg_receiver"/>
</dbReference>
<dbReference type="GO" id="GO:0003677">
    <property type="term" value="F:DNA binding"/>
    <property type="evidence" value="ECO:0007669"/>
    <property type="project" value="UniProtKB-KW"/>
</dbReference>
<evidence type="ECO:0000256" key="2">
    <source>
        <dbReference type="ARBA" id="ARBA00023015"/>
    </source>
</evidence>
<reference evidence="7 8" key="1">
    <citation type="submission" date="2023-07" db="EMBL/GenBank/DDBJ databases">
        <title>Sorghum-associated microbial communities from plants grown in Nebraska, USA.</title>
        <authorList>
            <person name="Schachtman D."/>
        </authorList>
    </citation>
    <scope>NUCLEOTIDE SEQUENCE [LARGE SCALE GENOMIC DNA]</scope>
    <source>
        <strain evidence="7 8">DS994</strain>
    </source>
</reference>
<gene>
    <name evidence="7" type="ORF">J2T22_001043</name>
</gene>
<dbReference type="PANTHER" id="PTHR43214">
    <property type="entry name" value="TWO-COMPONENT RESPONSE REGULATOR"/>
    <property type="match status" value="1"/>
</dbReference>
<dbReference type="EMBL" id="JAUSSY010000003">
    <property type="protein sequence ID" value="MDQ0117870.1"/>
    <property type="molecule type" value="Genomic_DNA"/>
</dbReference>
<dbReference type="SUPFAM" id="SSF52172">
    <property type="entry name" value="CheY-like"/>
    <property type="match status" value="1"/>
</dbReference>
<dbReference type="SUPFAM" id="SSF46894">
    <property type="entry name" value="C-terminal effector domain of the bipartite response regulators"/>
    <property type="match status" value="1"/>
</dbReference>
<keyword evidence="1 5" id="KW-0597">Phosphoprotein</keyword>